<dbReference type="InterPro" id="IPR029054">
    <property type="entry name" value="dUTPase-like"/>
</dbReference>
<dbReference type="InterPro" id="IPR036157">
    <property type="entry name" value="dUTPase-like_sf"/>
</dbReference>
<dbReference type="AlphaFoldDB" id="A0A8B8B0S5"/>
<evidence type="ECO:0000256" key="8">
    <source>
        <dbReference type="ARBA" id="ARBA00057946"/>
    </source>
</evidence>
<evidence type="ECO:0000256" key="4">
    <source>
        <dbReference type="ARBA" id="ARBA00022801"/>
    </source>
</evidence>
<dbReference type="PANTHER" id="PTHR11241">
    <property type="entry name" value="DEOXYURIDINE 5'-TRIPHOSPHATE NUCLEOTIDOHYDROLASE"/>
    <property type="match status" value="1"/>
</dbReference>
<evidence type="ECO:0000256" key="3">
    <source>
        <dbReference type="ARBA" id="ARBA00006581"/>
    </source>
</evidence>
<dbReference type="NCBIfam" id="TIGR00576">
    <property type="entry name" value="dut"/>
    <property type="match status" value="1"/>
</dbReference>
<dbReference type="Gene3D" id="2.70.40.10">
    <property type="match status" value="1"/>
</dbReference>
<feature type="domain" description="dUTPase-like" evidence="10">
    <location>
        <begin position="18"/>
        <end position="144"/>
    </location>
</feature>
<dbReference type="GO" id="GO:0004170">
    <property type="term" value="F:dUTP diphosphatase activity"/>
    <property type="evidence" value="ECO:0007669"/>
    <property type="project" value="UniProtKB-UniRule"/>
</dbReference>
<dbReference type="FunFam" id="2.70.40.10:FF:000004">
    <property type="entry name" value="Deoxyuridine triphosphatase"/>
    <property type="match status" value="1"/>
</dbReference>
<dbReference type="GO" id="GO:0046081">
    <property type="term" value="P:dUTP catabolic process"/>
    <property type="evidence" value="ECO:0007669"/>
    <property type="project" value="UniProtKB-UniRule"/>
</dbReference>
<keyword evidence="5 9" id="KW-0460">Magnesium</keyword>
<dbReference type="PANTHER" id="PTHR11241:SF0">
    <property type="entry name" value="DEOXYURIDINE 5'-TRIPHOSPHATE NUCLEOTIDOHYDROLASE"/>
    <property type="match status" value="1"/>
</dbReference>
<dbReference type="Proteomes" id="UP000694844">
    <property type="component" value="Chromosome 8"/>
</dbReference>
<comment type="function">
    <text evidence="9">Involved in nucleotide metabolism via production of dUMP, the immediate precursor of thymidine nucleotides, and decreases the intracellular concentration of dUTP so that uracil cannot be incorporated into DNA.</text>
</comment>
<sequence>MPTDSVLLKFAKLSKNAFSPTRGSKLAAGYDLYSAYDYTIPARGKIIAKTDIQIALPDGCYGRVAPRSGLAAKNFIDVGAGVIDQDYRGNVGVVMFNFAEKEFEVKKGDRIAQLICERIYIPDLQEHETLDQTDRGDGGFGSTGRN</sequence>
<evidence type="ECO:0000256" key="7">
    <source>
        <dbReference type="ARBA" id="ARBA00047686"/>
    </source>
</evidence>
<accession>A0A8B8B0S5</accession>
<dbReference type="Pfam" id="PF00692">
    <property type="entry name" value="dUTPase"/>
    <property type="match status" value="1"/>
</dbReference>
<evidence type="ECO:0000256" key="2">
    <source>
        <dbReference type="ARBA" id="ARBA00005142"/>
    </source>
</evidence>
<dbReference type="GO" id="GO:0006226">
    <property type="term" value="P:dUMP biosynthetic process"/>
    <property type="evidence" value="ECO:0007669"/>
    <property type="project" value="UniProtKB-UniRule"/>
</dbReference>
<comment type="similarity">
    <text evidence="3 9">Belongs to the dUTPase family.</text>
</comment>
<dbReference type="GeneID" id="111105981"/>
<comment type="catalytic activity">
    <reaction evidence="7 9">
        <text>dUTP + H2O = dUMP + diphosphate + H(+)</text>
        <dbReference type="Rhea" id="RHEA:10248"/>
        <dbReference type="ChEBI" id="CHEBI:15377"/>
        <dbReference type="ChEBI" id="CHEBI:15378"/>
        <dbReference type="ChEBI" id="CHEBI:33019"/>
        <dbReference type="ChEBI" id="CHEBI:61555"/>
        <dbReference type="ChEBI" id="CHEBI:246422"/>
        <dbReference type="EC" id="3.6.1.23"/>
    </reaction>
</comment>
<dbReference type="SUPFAM" id="SSF51283">
    <property type="entry name" value="dUTPase-like"/>
    <property type="match status" value="1"/>
</dbReference>
<proteinExistence type="inferred from homology"/>
<evidence type="ECO:0000256" key="1">
    <source>
        <dbReference type="ARBA" id="ARBA00001946"/>
    </source>
</evidence>
<keyword evidence="9" id="KW-0479">Metal-binding</keyword>
<evidence type="ECO:0000256" key="6">
    <source>
        <dbReference type="ARBA" id="ARBA00023080"/>
    </source>
</evidence>
<evidence type="ECO:0000259" key="10">
    <source>
        <dbReference type="Pfam" id="PF00692"/>
    </source>
</evidence>
<evidence type="ECO:0000256" key="9">
    <source>
        <dbReference type="RuleBase" id="RU367024"/>
    </source>
</evidence>
<name>A0A8B8B0S5_CRAVI</name>
<protein>
    <recommendedName>
        <fullName evidence="9">Deoxyuridine 5'-triphosphate nucleotidohydrolase</fullName>
        <shortName evidence="9">dUTPase</shortName>
        <ecNumber evidence="9">3.6.1.23</ecNumber>
    </recommendedName>
    <alternativeName>
        <fullName evidence="9">dUTP pyrophosphatase</fullName>
    </alternativeName>
</protein>
<evidence type="ECO:0000313" key="11">
    <source>
        <dbReference type="Proteomes" id="UP000694844"/>
    </source>
</evidence>
<dbReference type="UniPathway" id="UPA00610">
    <property type="reaction ID" value="UER00666"/>
</dbReference>
<dbReference type="InterPro" id="IPR008181">
    <property type="entry name" value="dUTPase"/>
</dbReference>
<organism evidence="11 12">
    <name type="scientific">Crassostrea virginica</name>
    <name type="common">Eastern oyster</name>
    <dbReference type="NCBI Taxonomy" id="6565"/>
    <lineage>
        <taxon>Eukaryota</taxon>
        <taxon>Metazoa</taxon>
        <taxon>Spiralia</taxon>
        <taxon>Lophotrochozoa</taxon>
        <taxon>Mollusca</taxon>
        <taxon>Bivalvia</taxon>
        <taxon>Autobranchia</taxon>
        <taxon>Pteriomorphia</taxon>
        <taxon>Ostreida</taxon>
        <taxon>Ostreoidea</taxon>
        <taxon>Ostreidae</taxon>
        <taxon>Crassostrea</taxon>
    </lineage>
</organism>
<dbReference type="InterPro" id="IPR033704">
    <property type="entry name" value="dUTPase_trimeric"/>
</dbReference>
<reference evidence="12" key="1">
    <citation type="submission" date="2025-08" db="UniProtKB">
        <authorList>
            <consortium name="RefSeq"/>
        </authorList>
    </citation>
    <scope>IDENTIFICATION</scope>
    <source>
        <tissue evidence="12">Whole sample</tissue>
    </source>
</reference>
<dbReference type="OrthoDB" id="419889at2759"/>
<dbReference type="NCBIfam" id="NF001862">
    <property type="entry name" value="PRK00601.1"/>
    <property type="match status" value="1"/>
</dbReference>
<keyword evidence="4 9" id="KW-0378">Hydrolase</keyword>
<dbReference type="EC" id="3.6.1.23" evidence="9"/>
<evidence type="ECO:0000256" key="5">
    <source>
        <dbReference type="ARBA" id="ARBA00022842"/>
    </source>
</evidence>
<evidence type="ECO:0000313" key="12">
    <source>
        <dbReference type="RefSeq" id="XP_022296204.1"/>
    </source>
</evidence>
<gene>
    <name evidence="12" type="primary">LOC111105981</name>
</gene>
<dbReference type="GO" id="GO:0000287">
    <property type="term" value="F:magnesium ion binding"/>
    <property type="evidence" value="ECO:0007669"/>
    <property type="project" value="UniProtKB-UniRule"/>
</dbReference>
<comment type="pathway">
    <text evidence="2 9">Pyrimidine metabolism; dUMP biosynthesis; dUMP from dCTP (dUTP route): step 2/2.</text>
</comment>
<dbReference type="CDD" id="cd07557">
    <property type="entry name" value="trimeric_dUTPase"/>
    <property type="match status" value="1"/>
</dbReference>
<dbReference type="KEGG" id="cvn:111105981"/>
<comment type="function">
    <text evidence="8">Catalyzes the cleavage of 2'-deoxyuridine 5'-triphosphate (dUTP) into 2'-deoxyuridine 5'-monophosphate (dUMP) and inorganic pyrophosphate and through its action efficiently prevents uracil misincorporation into DNA and at the same time provides dUMP, the substrate for de novo thymidylate biosynthesis. Inhibits peroxisome proliferator-activated receptor (PPAR) activity by binding of its N-terminal to PPAR, preventing the latter's dimerization with retinoid X receptor. Essential for embryonic development.</text>
</comment>
<keyword evidence="6 9" id="KW-0546">Nucleotide metabolism</keyword>
<keyword evidence="11" id="KW-1185">Reference proteome</keyword>
<dbReference type="RefSeq" id="XP_022296204.1">
    <property type="nucleotide sequence ID" value="XM_022440496.1"/>
</dbReference>
<comment type="cofactor">
    <cofactor evidence="1 9">
        <name>Mg(2+)</name>
        <dbReference type="ChEBI" id="CHEBI:18420"/>
    </cofactor>
</comment>